<feature type="region of interest" description="Disordered" evidence="1">
    <location>
        <begin position="30"/>
        <end position="72"/>
    </location>
</feature>
<evidence type="ECO:0000256" key="1">
    <source>
        <dbReference type="SAM" id="MobiDB-lite"/>
    </source>
</evidence>
<comment type="caution">
    <text evidence="2">The sequence shown here is derived from an EMBL/GenBank/DDBJ whole genome shotgun (WGS) entry which is preliminary data.</text>
</comment>
<proteinExistence type="predicted"/>
<keyword evidence="3" id="KW-1185">Reference proteome</keyword>
<feature type="compositionally biased region" description="Basic and acidic residues" evidence="1">
    <location>
        <begin position="44"/>
        <end position="56"/>
    </location>
</feature>
<dbReference type="Proteomes" id="UP001163046">
    <property type="component" value="Unassembled WGS sequence"/>
</dbReference>
<evidence type="ECO:0000313" key="3">
    <source>
        <dbReference type="Proteomes" id="UP001163046"/>
    </source>
</evidence>
<evidence type="ECO:0000313" key="2">
    <source>
        <dbReference type="EMBL" id="KAJ7356023.1"/>
    </source>
</evidence>
<reference evidence="2" key="1">
    <citation type="submission" date="2023-01" db="EMBL/GenBank/DDBJ databases">
        <title>Genome assembly of the deep-sea coral Lophelia pertusa.</title>
        <authorList>
            <person name="Herrera S."/>
            <person name="Cordes E."/>
        </authorList>
    </citation>
    <scope>NUCLEOTIDE SEQUENCE</scope>
    <source>
        <strain evidence="2">USNM1676648</strain>
        <tissue evidence="2">Polyp</tissue>
    </source>
</reference>
<name>A0A9W9YKL1_9CNID</name>
<organism evidence="2 3">
    <name type="scientific">Desmophyllum pertusum</name>
    <dbReference type="NCBI Taxonomy" id="174260"/>
    <lineage>
        <taxon>Eukaryota</taxon>
        <taxon>Metazoa</taxon>
        <taxon>Cnidaria</taxon>
        <taxon>Anthozoa</taxon>
        <taxon>Hexacorallia</taxon>
        <taxon>Scleractinia</taxon>
        <taxon>Caryophylliina</taxon>
        <taxon>Caryophylliidae</taxon>
        <taxon>Desmophyllum</taxon>
    </lineage>
</organism>
<gene>
    <name evidence="2" type="ORF">OS493_027420</name>
</gene>
<dbReference type="AlphaFoldDB" id="A0A9W9YKL1"/>
<protein>
    <submittedName>
        <fullName evidence="2">Uncharacterized protein</fullName>
    </submittedName>
</protein>
<accession>A0A9W9YKL1</accession>
<sequence>MDDQIPTRQLLARKRLSTISEWEEHEFAAERRANTDVSKTLRRSASERSPENELQYRRIQSKATGAKSPRGRSKLTAVLQAAYSECFGFESPLKGTPWEDAGSVDAVAQRRRRLLRRQRSTKEKECIDFWLKLFG</sequence>
<dbReference type="EMBL" id="MU827326">
    <property type="protein sequence ID" value="KAJ7356023.1"/>
    <property type="molecule type" value="Genomic_DNA"/>
</dbReference>